<dbReference type="SUPFAM" id="SSF52540">
    <property type="entry name" value="P-loop containing nucleoside triphosphate hydrolases"/>
    <property type="match status" value="1"/>
</dbReference>
<protein>
    <submittedName>
        <fullName evidence="7">Uncharacterized protein</fullName>
    </submittedName>
</protein>
<evidence type="ECO:0000256" key="1">
    <source>
        <dbReference type="ARBA" id="ARBA00004173"/>
    </source>
</evidence>
<reference evidence="7 8" key="1">
    <citation type="submission" date="2019-06" db="EMBL/GenBank/DDBJ databases">
        <title>Wine fermentation using esterase from Monascus purpureus.</title>
        <authorList>
            <person name="Geng C."/>
            <person name="Zhang Y."/>
        </authorList>
    </citation>
    <scope>NUCLEOTIDE SEQUENCE [LARGE SCALE GENOMIC DNA]</scope>
    <source>
        <strain evidence="7">HQ1</strain>
    </source>
</reference>
<evidence type="ECO:0000256" key="6">
    <source>
        <dbReference type="ARBA" id="ARBA00023136"/>
    </source>
</evidence>
<gene>
    <name evidence="7" type="ORF">MPDQ_007820</name>
</gene>
<dbReference type="InterPro" id="IPR052374">
    <property type="entry name" value="SERAC1"/>
</dbReference>
<accession>A0A507QVJ0</accession>
<evidence type="ECO:0000313" key="7">
    <source>
        <dbReference type="EMBL" id="TQB71057.1"/>
    </source>
</evidence>
<evidence type="ECO:0000256" key="2">
    <source>
        <dbReference type="ARBA" id="ARBA00004240"/>
    </source>
</evidence>
<proteinExistence type="predicted"/>
<keyword evidence="6" id="KW-0472">Membrane</keyword>
<sequence>MLDNPNFLRTLFAGYEPNIDIVAVHGLNPKNKEDRAGSPRTSQTQKELQLHQPATFGIVFFGTPHRGSSWAGIGEVIAKVVRTASRGSSNTFMKALKKDSLYANELSANSQQIQENYRYINFIETLPYKKIGLVVEKRSAALGSPASRETVVALNASHSQICRFASEDDEEYQRVSQLIADLASSAIEDVMERSLPDSPNYSESTMLEDHLEAGFFMIPYSRNPGFINRKPVLQQLNDHLTLAGNPHKSKSQIAIEFAYRIHSERPQTSIFWIHASSPNRFREGYYNIIDECNVRTPDSGKCDKRAFVKDWLENECREWLMIIDNANEASLFTSGKTPQSKSGAAESSILDYLPQCDHGTILITTRDRAVAVKFTK</sequence>
<name>A0A507QVJ0_MONPU</name>
<keyword evidence="5" id="KW-0496">Mitochondrion</keyword>
<evidence type="ECO:0000256" key="5">
    <source>
        <dbReference type="ARBA" id="ARBA00023128"/>
    </source>
</evidence>
<dbReference type="STRING" id="5098.A0A507QVJ0"/>
<dbReference type="GO" id="GO:0016020">
    <property type="term" value="C:membrane"/>
    <property type="evidence" value="ECO:0007669"/>
    <property type="project" value="UniProtKB-SubCell"/>
</dbReference>
<dbReference type="PANTHER" id="PTHR48182:SF2">
    <property type="entry name" value="PROTEIN SERAC1"/>
    <property type="match status" value="1"/>
</dbReference>
<dbReference type="InterPro" id="IPR027417">
    <property type="entry name" value="P-loop_NTPase"/>
</dbReference>
<comment type="subcellular location">
    <subcellularLocation>
        <location evidence="2">Endoplasmic reticulum</location>
    </subcellularLocation>
    <subcellularLocation>
        <location evidence="3">Membrane</location>
    </subcellularLocation>
    <subcellularLocation>
        <location evidence="1">Mitochondrion</location>
    </subcellularLocation>
</comment>
<comment type="caution">
    <text evidence="7">The sequence shown here is derived from an EMBL/GenBank/DDBJ whole genome shotgun (WGS) entry which is preliminary data.</text>
</comment>
<dbReference type="GO" id="GO:0005739">
    <property type="term" value="C:mitochondrion"/>
    <property type="evidence" value="ECO:0007669"/>
    <property type="project" value="UniProtKB-SubCell"/>
</dbReference>
<dbReference type="GO" id="GO:0005783">
    <property type="term" value="C:endoplasmic reticulum"/>
    <property type="evidence" value="ECO:0007669"/>
    <property type="project" value="UniProtKB-SubCell"/>
</dbReference>
<evidence type="ECO:0000256" key="3">
    <source>
        <dbReference type="ARBA" id="ARBA00004370"/>
    </source>
</evidence>
<organism evidence="7 8">
    <name type="scientific">Monascus purpureus</name>
    <name type="common">Red mold</name>
    <name type="synonym">Monascus anka</name>
    <dbReference type="NCBI Taxonomy" id="5098"/>
    <lineage>
        <taxon>Eukaryota</taxon>
        <taxon>Fungi</taxon>
        <taxon>Dikarya</taxon>
        <taxon>Ascomycota</taxon>
        <taxon>Pezizomycotina</taxon>
        <taxon>Eurotiomycetes</taxon>
        <taxon>Eurotiomycetidae</taxon>
        <taxon>Eurotiales</taxon>
        <taxon>Aspergillaceae</taxon>
        <taxon>Monascus</taxon>
    </lineage>
</organism>
<dbReference type="Proteomes" id="UP000319663">
    <property type="component" value="Unassembled WGS sequence"/>
</dbReference>
<dbReference type="Gene3D" id="3.40.50.300">
    <property type="entry name" value="P-loop containing nucleotide triphosphate hydrolases"/>
    <property type="match status" value="1"/>
</dbReference>
<dbReference type="PANTHER" id="PTHR48182">
    <property type="entry name" value="PROTEIN SERAC1"/>
    <property type="match status" value="1"/>
</dbReference>
<evidence type="ECO:0000256" key="4">
    <source>
        <dbReference type="ARBA" id="ARBA00022824"/>
    </source>
</evidence>
<dbReference type="AlphaFoldDB" id="A0A507QVJ0"/>
<dbReference type="EMBL" id="VIFY01000089">
    <property type="protein sequence ID" value="TQB71057.1"/>
    <property type="molecule type" value="Genomic_DNA"/>
</dbReference>
<keyword evidence="4" id="KW-0256">Endoplasmic reticulum</keyword>
<evidence type="ECO:0000313" key="8">
    <source>
        <dbReference type="Proteomes" id="UP000319663"/>
    </source>
</evidence>
<keyword evidence="8" id="KW-1185">Reference proteome</keyword>